<dbReference type="HOGENOM" id="CLU_357027_0_0_1"/>
<dbReference type="Gene3D" id="2.60.120.290">
    <property type="entry name" value="Spermadhesin, CUB domain"/>
    <property type="match status" value="1"/>
</dbReference>
<keyword evidence="3" id="KW-0472">Membrane</keyword>
<keyword evidence="6" id="KW-1185">Reference proteome</keyword>
<evidence type="ECO:0000256" key="3">
    <source>
        <dbReference type="SAM" id="Phobius"/>
    </source>
</evidence>
<protein>
    <recommendedName>
        <fullName evidence="4">CUB domain-containing protein</fullName>
    </recommendedName>
</protein>
<dbReference type="RefSeq" id="XP_009045806.1">
    <property type="nucleotide sequence ID" value="XM_009047558.1"/>
</dbReference>
<keyword evidence="3" id="KW-1133">Transmembrane helix</keyword>
<feature type="domain" description="CUB" evidence="4">
    <location>
        <begin position="368"/>
        <end position="481"/>
    </location>
</feature>
<evidence type="ECO:0000313" key="6">
    <source>
        <dbReference type="Proteomes" id="UP000030746"/>
    </source>
</evidence>
<dbReference type="InterPro" id="IPR000859">
    <property type="entry name" value="CUB_dom"/>
</dbReference>
<feature type="non-terminal residue" evidence="5">
    <location>
        <position position="1"/>
    </location>
</feature>
<dbReference type="CTD" id="20241733"/>
<name>V4B7J7_LOTGI</name>
<evidence type="ECO:0000313" key="5">
    <source>
        <dbReference type="EMBL" id="ESP03576.1"/>
    </source>
</evidence>
<dbReference type="Proteomes" id="UP000030746">
    <property type="component" value="Unassembled WGS sequence"/>
</dbReference>
<evidence type="ECO:0000256" key="2">
    <source>
        <dbReference type="SAM" id="MobiDB-lite"/>
    </source>
</evidence>
<dbReference type="GeneID" id="20241733"/>
<keyword evidence="1" id="KW-1015">Disulfide bond</keyword>
<dbReference type="KEGG" id="lgi:LOTGIDRAFT_171371"/>
<evidence type="ECO:0000256" key="1">
    <source>
        <dbReference type="ARBA" id="ARBA00023157"/>
    </source>
</evidence>
<evidence type="ECO:0000259" key="4">
    <source>
        <dbReference type="SMART" id="SM00042"/>
    </source>
</evidence>
<dbReference type="InterPro" id="IPR035914">
    <property type="entry name" value="Sperma_CUB_dom_sf"/>
</dbReference>
<dbReference type="AlphaFoldDB" id="V4B7J7"/>
<gene>
    <name evidence="5" type="ORF">LOTGIDRAFT_171371</name>
</gene>
<dbReference type="EMBL" id="KB199981">
    <property type="protein sequence ID" value="ESP03576.1"/>
    <property type="molecule type" value="Genomic_DNA"/>
</dbReference>
<dbReference type="Pfam" id="PF00431">
    <property type="entry name" value="CUB"/>
    <property type="match status" value="1"/>
</dbReference>
<proteinExistence type="predicted"/>
<feature type="transmembrane region" description="Helical" evidence="3">
    <location>
        <begin position="646"/>
        <end position="669"/>
    </location>
</feature>
<reference evidence="5" key="1">
    <citation type="journal article" date="2013" name="Nature">
        <title>Insights into bilaterian evolution from three spiralian genomes.</title>
        <authorList>
            <person name="Simakov O."/>
            <person name="Marletaz F."/>
            <person name="Cho S.J."/>
            <person name="Edsinger-Gonzales E."/>
            <person name="Havlak P."/>
            <person name="Hellsten U."/>
            <person name="Kuo D.H."/>
            <person name="Larsson T."/>
            <person name="Lv J."/>
            <person name="Arendt D."/>
            <person name="Savage R."/>
            <person name="Osoegawa K."/>
            <person name="de Jong P."/>
            <person name="Grimwood J."/>
            <person name="Chapman J.A."/>
            <person name="Shapiro H."/>
            <person name="Aerts A."/>
            <person name="Otillar R.P."/>
            <person name="Terry A.Y."/>
            <person name="Boore J.L."/>
            <person name="Grigoriev I.V."/>
            <person name="Lindberg D.R."/>
            <person name="Seaver E.C."/>
            <person name="Weisblat D.A."/>
            <person name="Putnam N.H."/>
            <person name="Rokhsar D.S."/>
        </authorList>
    </citation>
    <scope>NUCLEOTIDE SEQUENCE [LARGE SCALE GENOMIC DNA]</scope>
</reference>
<sequence>DNVCTWTIKAATSKHVIVFEVLTYSLSPPPENKCYVLLYVKDTTNIDPSLGLKEPISAADCSDKFLRYYHSKNSAISVQLIDSANVAINMTFSYYSIPLGEFNANGALPVGHRPSYMIFIVQDVRIEKNSFLLEAESGCISVSWSSVNYPKILGKYFEVYDGIIFTHNIYLNISKARLGIRILYSVSRAGSSSNAKFLTTANQRSTKVTGSKKNMFIKLIRQPFYYSFFNRKDTFLLEMTATDQCESFVKKLEVPKNQSYITIQSPNRFTRTVSRNAVYEYEVSASRPDSLLYIRGVVSVSDGSCKSKVEFYNSNNTFYEWCILDHFSKRTSFNKIGFTFHFDEKSNVSYEVTVIEYQGHNSPSSHQCNETRTIYPARGESKYLYIKNYPSTFDCSWLFIAPTNYEIQFTLQHIEIDSFECISSLELYRGREYSFNKEMLHYCGNSKSIISKRYTSSVLLLHVLSYFINSIDDVEIKYEVTSPAFYVLKKQQTKTFYRSLEVGNTMFYRFTKEKIYSQYRIVLNIQCEKNVSEYGFIQFANVIVGGRYYNKYNTLDKSTTLYGVNDIITMDIYRTKTSSLKVDYMLEDIDNGYYVYINGYGVRDFTSVHRIEFSSDSPLSESGGALIKYTRKPLPSYSSKGSGSSVALTGSLIAVGIILVICFVTLCFACKRKNTNYQQNNSINNDILSQPPPSYSEVVRSRTVHHSSDCPTPPRILTINDGLPSNQMAKQFEIPNRSVDTRDNVSIQHTSPELPPSNDGLPSYETARQFEIPSSTEAEDHSSTFF</sequence>
<dbReference type="SMART" id="SM00042">
    <property type="entry name" value="CUB"/>
    <property type="match status" value="1"/>
</dbReference>
<organism evidence="5 6">
    <name type="scientific">Lottia gigantea</name>
    <name type="common">Giant owl limpet</name>
    <dbReference type="NCBI Taxonomy" id="225164"/>
    <lineage>
        <taxon>Eukaryota</taxon>
        <taxon>Metazoa</taxon>
        <taxon>Spiralia</taxon>
        <taxon>Lophotrochozoa</taxon>
        <taxon>Mollusca</taxon>
        <taxon>Gastropoda</taxon>
        <taxon>Patellogastropoda</taxon>
        <taxon>Lottioidea</taxon>
        <taxon>Lottiidae</taxon>
        <taxon>Lottia</taxon>
    </lineage>
</organism>
<dbReference type="SUPFAM" id="SSF49854">
    <property type="entry name" value="Spermadhesin, CUB domain"/>
    <property type="match status" value="1"/>
</dbReference>
<feature type="region of interest" description="Disordered" evidence="2">
    <location>
        <begin position="737"/>
        <end position="764"/>
    </location>
</feature>
<keyword evidence="3" id="KW-0812">Transmembrane</keyword>
<accession>V4B7J7</accession>